<dbReference type="OrthoDB" id="20582at2759"/>
<keyword evidence="4" id="KW-0175">Coiled coil</keyword>
<dbReference type="PANTHER" id="PTHR13375">
    <property type="entry name" value="FMS INTERACTING PROTEIN"/>
    <property type="match status" value="1"/>
</dbReference>
<dbReference type="STRING" id="436017.A4S3D2"/>
<dbReference type="PANTHER" id="PTHR13375:SF3">
    <property type="entry name" value="THO COMPLEX SUBUNIT 5 HOMOLOG"/>
    <property type="match status" value="1"/>
</dbReference>
<dbReference type="Proteomes" id="UP000001568">
    <property type="component" value="Chromosome 10"/>
</dbReference>
<organism evidence="6 7">
    <name type="scientific">Ostreococcus lucimarinus (strain CCE9901)</name>
    <dbReference type="NCBI Taxonomy" id="436017"/>
    <lineage>
        <taxon>Eukaryota</taxon>
        <taxon>Viridiplantae</taxon>
        <taxon>Chlorophyta</taxon>
        <taxon>Mamiellophyceae</taxon>
        <taxon>Mamiellales</taxon>
        <taxon>Bathycoccaceae</taxon>
        <taxon>Ostreococcus</taxon>
    </lineage>
</organism>
<comment type="similarity">
    <text evidence="2">Belongs to the THOC5 family.</text>
</comment>
<dbReference type="Gramene" id="ABO98366">
    <property type="protein sequence ID" value="ABO98366"/>
    <property type="gene ID" value="OSTLU_16977"/>
</dbReference>
<dbReference type="InterPro" id="IPR019163">
    <property type="entry name" value="THO_Thoc5"/>
</dbReference>
<evidence type="ECO:0000256" key="1">
    <source>
        <dbReference type="ARBA" id="ARBA00004123"/>
    </source>
</evidence>
<dbReference type="GeneID" id="5004214"/>
<dbReference type="HOGENOM" id="CLU_546786_0_0_1"/>
<sequence length="469" mass="51642">MPPRKRAASAPSEPTSPVAAHRTTTSLDVPSRVGAPSPAPNAEDATPESTEAQFELIQELTQELRENVAQLVEEGTKTSDARKPTVETCMKTLASVRTAQRRALMGLEYLKAGTRRRDKETDPARVRAATVAYETAWRESALKRHADAEGSGGGVSAGGIELMELKEYEADAKRRGLPTKKPRDEYELMTRRLAHELIVRREMVEEQNALKAELAALQQQVAEKKKLLGGSLEATMTNVRKSAEPLRRMFDLAYASTEDLDARIGLLPVPLHVLYAQLKHLQQNEEEIKVELVGRIDDAQNFKQKKASEEEGELVDEGAENNRRSKKRKARGGRQAASASSSLYEEHPLRVEVGFGATKVFFTYLTKLHVVVVSSKPEDEKFLGELFPDDDGSEMPNHAVAVVAPNFTFDASCAPSNAKPYKWAQNLAGLSFLPPFPAPIPDTIDAGKVSAKANAEEVVRAIREKLDAR</sequence>
<keyword evidence="3" id="KW-0539">Nucleus</keyword>
<dbReference type="GO" id="GO:0006406">
    <property type="term" value="P:mRNA export from nucleus"/>
    <property type="evidence" value="ECO:0007669"/>
    <property type="project" value="TreeGrafter"/>
</dbReference>
<dbReference type="EMBL" id="CP000590">
    <property type="protein sequence ID" value="ABO98366.1"/>
    <property type="molecule type" value="Genomic_DNA"/>
</dbReference>
<evidence type="ECO:0000313" key="6">
    <source>
        <dbReference type="EMBL" id="ABO98366.1"/>
    </source>
</evidence>
<feature type="region of interest" description="Disordered" evidence="5">
    <location>
        <begin position="304"/>
        <end position="341"/>
    </location>
</feature>
<reference evidence="6 7" key="1">
    <citation type="journal article" date="2007" name="Proc. Natl. Acad. Sci. U.S.A.">
        <title>The tiny eukaryote Ostreococcus provides genomic insights into the paradox of plankton speciation.</title>
        <authorList>
            <person name="Palenik B."/>
            <person name="Grimwood J."/>
            <person name="Aerts A."/>
            <person name="Rouze P."/>
            <person name="Salamov A."/>
            <person name="Putnam N."/>
            <person name="Dupont C."/>
            <person name="Jorgensen R."/>
            <person name="Derelle E."/>
            <person name="Rombauts S."/>
            <person name="Zhou K."/>
            <person name="Otillar R."/>
            <person name="Merchant S.S."/>
            <person name="Podell S."/>
            <person name="Gaasterland T."/>
            <person name="Napoli C."/>
            <person name="Gendler K."/>
            <person name="Manuell A."/>
            <person name="Tai V."/>
            <person name="Vallon O."/>
            <person name="Piganeau G."/>
            <person name="Jancek S."/>
            <person name="Heijde M."/>
            <person name="Jabbari K."/>
            <person name="Bowler C."/>
            <person name="Lohr M."/>
            <person name="Robbens S."/>
            <person name="Werner G."/>
            <person name="Dubchak I."/>
            <person name="Pazour G.J."/>
            <person name="Ren Q."/>
            <person name="Paulsen I."/>
            <person name="Delwiche C."/>
            <person name="Schmutz J."/>
            <person name="Rokhsar D."/>
            <person name="Van de Peer Y."/>
            <person name="Moreau H."/>
            <person name="Grigoriev I.V."/>
        </authorList>
    </citation>
    <scope>NUCLEOTIDE SEQUENCE [LARGE SCALE GENOMIC DNA]</scope>
    <source>
        <strain evidence="6 7">CCE9901</strain>
    </source>
</reference>
<dbReference type="RefSeq" id="XP_001420073.1">
    <property type="nucleotide sequence ID" value="XM_001420036.1"/>
</dbReference>
<dbReference type="GO" id="GO:0003729">
    <property type="term" value="F:mRNA binding"/>
    <property type="evidence" value="ECO:0007669"/>
    <property type="project" value="TreeGrafter"/>
</dbReference>
<evidence type="ECO:0000256" key="4">
    <source>
        <dbReference type="SAM" id="Coils"/>
    </source>
</evidence>
<gene>
    <name evidence="6" type="ORF">OSTLU_16977</name>
</gene>
<evidence type="ECO:0000256" key="2">
    <source>
        <dbReference type="ARBA" id="ARBA00008044"/>
    </source>
</evidence>
<dbReference type="GO" id="GO:0000445">
    <property type="term" value="C:THO complex part of transcription export complex"/>
    <property type="evidence" value="ECO:0007669"/>
    <property type="project" value="TreeGrafter"/>
</dbReference>
<evidence type="ECO:0000256" key="3">
    <source>
        <dbReference type="ARBA" id="ARBA00023242"/>
    </source>
</evidence>
<dbReference type="eggNOG" id="KOG2216">
    <property type="taxonomic scope" value="Eukaryota"/>
</dbReference>
<name>A4S3D2_OSTLU</name>
<dbReference type="Pfam" id="PF09766">
    <property type="entry name" value="FmiP_Thoc5"/>
    <property type="match status" value="1"/>
</dbReference>
<dbReference type="AlphaFoldDB" id="A4S3D2"/>
<dbReference type="KEGG" id="olu:OSTLU_16977"/>
<proteinExistence type="inferred from homology"/>
<keyword evidence="7" id="KW-1185">Reference proteome</keyword>
<dbReference type="OMA" id="SKYPNID"/>
<feature type="compositionally biased region" description="Acidic residues" evidence="5">
    <location>
        <begin position="310"/>
        <end position="319"/>
    </location>
</feature>
<accession>A4S3D2</accession>
<feature type="coiled-coil region" evidence="4">
    <location>
        <begin position="200"/>
        <end position="227"/>
    </location>
</feature>
<protein>
    <submittedName>
        <fullName evidence="6">Uncharacterized protein</fullName>
    </submittedName>
</protein>
<evidence type="ECO:0000313" key="7">
    <source>
        <dbReference type="Proteomes" id="UP000001568"/>
    </source>
</evidence>
<comment type="subcellular location">
    <subcellularLocation>
        <location evidence="1">Nucleus</location>
    </subcellularLocation>
</comment>
<feature type="region of interest" description="Disordered" evidence="5">
    <location>
        <begin position="1"/>
        <end position="50"/>
    </location>
</feature>
<evidence type="ECO:0000256" key="5">
    <source>
        <dbReference type="SAM" id="MobiDB-lite"/>
    </source>
</evidence>